<gene>
    <name evidence="1" type="ORF">L1987_68843</name>
</gene>
<evidence type="ECO:0000313" key="2">
    <source>
        <dbReference type="Proteomes" id="UP001056120"/>
    </source>
</evidence>
<proteinExistence type="predicted"/>
<dbReference type="Proteomes" id="UP001056120">
    <property type="component" value="Linkage Group LG23"/>
</dbReference>
<organism evidence="1 2">
    <name type="scientific">Smallanthus sonchifolius</name>
    <dbReference type="NCBI Taxonomy" id="185202"/>
    <lineage>
        <taxon>Eukaryota</taxon>
        <taxon>Viridiplantae</taxon>
        <taxon>Streptophyta</taxon>
        <taxon>Embryophyta</taxon>
        <taxon>Tracheophyta</taxon>
        <taxon>Spermatophyta</taxon>
        <taxon>Magnoliopsida</taxon>
        <taxon>eudicotyledons</taxon>
        <taxon>Gunneridae</taxon>
        <taxon>Pentapetalae</taxon>
        <taxon>asterids</taxon>
        <taxon>campanulids</taxon>
        <taxon>Asterales</taxon>
        <taxon>Asteraceae</taxon>
        <taxon>Asteroideae</taxon>
        <taxon>Heliantheae alliance</taxon>
        <taxon>Millerieae</taxon>
        <taxon>Smallanthus</taxon>
    </lineage>
</organism>
<comment type="caution">
    <text evidence="1">The sequence shown here is derived from an EMBL/GenBank/DDBJ whole genome shotgun (WGS) entry which is preliminary data.</text>
</comment>
<reference evidence="2" key="1">
    <citation type="journal article" date="2022" name="Mol. Ecol. Resour.">
        <title>The genomes of chicory, endive, great burdock and yacon provide insights into Asteraceae palaeo-polyploidization history and plant inulin production.</title>
        <authorList>
            <person name="Fan W."/>
            <person name="Wang S."/>
            <person name="Wang H."/>
            <person name="Wang A."/>
            <person name="Jiang F."/>
            <person name="Liu H."/>
            <person name="Zhao H."/>
            <person name="Xu D."/>
            <person name="Zhang Y."/>
        </authorList>
    </citation>
    <scope>NUCLEOTIDE SEQUENCE [LARGE SCALE GENOMIC DNA]</scope>
    <source>
        <strain evidence="2">cv. Yunnan</strain>
    </source>
</reference>
<protein>
    <submittedName>
        <fullName evidence="1">Uncharacterized protein</fullName>
    </submittedName>
</protein>
<keyword evidence="2" id="KW-1185">Reference proteome</keyword>
<sequence>MELDLSSLPSVRKFAAEFFSSSLPSKICGTAARFVMIIAFEFAIGVFKRRLGVALLPWHGAPLQVIKELARKEDDWK</sequence>
<reference evidence="1 2" key="2">
    <citation type="journal article" date="2022" name="Mol. Ecol. Resour.">
        <title>The genomes of chicory, endive, great burdock and yacon provide insights into Asteraceae paleo-polyploidization history and plant inulin production.</title>
        <authorList>
            <person name="Fan W."/>
            <person name="Wang S."/>
            <person name="Wang H."/>
            <person name="Wang A."/>
            <person name="Jiang F."/>
            <person name="Liu H."/>
            <person name="Zhao H."/>
            <person name="Xu D."/>
            <person name="Zhang Y."/>
        </authorList>
    </citation>
    <scope>NUCLEOTIDE SEQUENCE [LARGE SCALE GENOMIC DNA]</scope>
    <source>
        <strain evidence="2">cv. Yunnan</strain>
        <tissue evidence="1">Leaves</tissue>
    </source>
</reference>
<accession>A0ACB9B4F3</accession>
<evidence type="ECO:0000313" key="1">
    <source>
        <dbReference type="EMBL" id="KAI3717302.1"/>
    </source>
</evidence>
<name>A0ACB9B4F3_9ASTR</name>
<dbReference type="EMBL" id="CM042040">
    <property type="protein sequence ID" value="KAI3717302.1"/>
    <property type="molecule type" value="Genomic_DNA"/>
</dbReference>